<sequence length="143" mass="17343">MYGNDWYYSIRQLTEAETLPKREVYYYFGTSYFTTEKRYKYREHIELENTNLIEYPMVEDVYFNQNNEFIYSRTLYFKKRLKEFIKLDSNGNQKDSVVYSDDSFVYDDKSVDFETNSYSNWLNSGDTTSVKIKVLNQDFSFSL</sequence>
<dbReference type="Proteomes" id="UP001208692">
    <property type="component" value="Unassembled WGS sequence"/>
</dbReference>
<dbReference type="EMBL" id="BQKA01000003">
    <property type="protein sequence ID" value="GJM49128.1"/>
    <property type="molecule type" value="Genomic_DNA"/>
</dbReference>
<evidence type="ECO:0000313" key="4">
    <source>
        <dbReference type="Proteomes" id="UP001208692"/>
    </source>
</evidence>
<dbReference type="EMBL" id="BQKB01000045">
    <property type="protein sequence ID" value="GJM53688.1"/>
    <property type="molecule type" value="Genomic_DNA"/>
</dbReference>
<proteinExistence type="predicted"/>
<evidence type="ECO:0000313" key="2">
    <source>
        <dbReference type="EMBL" id="GJM53688.1"/>
    </source>
</evidence>
<dbReference type="AlphaFoldDB" id="A0AAV5AVU5"/>
<dbReference type="Proteomes" id="UP001207736">
    <property type="component" value="Unassembled WGS sequence"/>
</dbReference>
<accession>A0AAV5AVU5</accession>
<gene>
    <name evidence="1" type="ORF">RCZ15_01040</name>
    <name evidence="2" type="ORF">RCZ16_20040</name>
</gene>
<protein>
    <submittedName>
        <fullName evidence="1">Uncharacterized protein</fullName>
    </submittedName>
</protein>
<reference evidence="1 4" key="1">
    <citation type="submission" date="2021-11" db="EMBL/GenBank/DDBJ databases">
        <title>Draft genome sequence of Capnocytophaga sp. strain KC07075 isolated from cat oral cavity.</title>
        <authorList>
            <person name="Suzuki M."/>
            <person name="Imaoka K."/>
            <person name="Kimura M."/>
            <person name="Morikawa S."/>
            <person name="Maeda K."/>
        </authorList>
    </citation>
    <scope>NUCLEOTIDE SEQUENCE</scope>
    <source>
        <strain evidence="1">KC07075</strain>
        <strain evidence="2 4">KC07079</strain>
    </source>
</reference>
<evidence type="ECO:0000313" key="3">
    <source>
        <dbReference type="Proteomes" id="UP001207736"/>
    </source>
</evidence>
<comment type="caution">
    <text evidence="1">The sequence shown here is derived from an EMBL/GenBank/DDBJ whole genome shotgun (WGS) entry which is preliminary data.</text>
</comment>
<keyword evidence="4" id="KW-1185">Reference proteome</keyword>
<organism evidence="1 3">
    <name type="scientific">Capnocytophaga catalasegens</name>
    <dbReference type="NCBI Taxonomy" id="1004260"/>
    <lineage>
        <taxon>Bacteria</taxon>
        <taxon>Pseudomonadati</taxon>
        <taxon>Bacteroidota</taxon>
        <taxon>Flavobacteriia</taxon>
        <taxon>Flavobacteriales</taxon>
        <taxon>Flavobacteriaceae</taxon>
        <taxon>Capnocytophaga</taxon>
    </lineage>
</organism>
<evidence type="ECO:0000313" key="1">
    <source>
        <dbReference type="EMBL" id="GJM49128.1"/>
    </source>
</evidence>
<name>A0AAV5AVU5_9FLAO</name>